<gene>
    <name evidence="1" type="ORF">MWH18_08570</name>
</gene>
<dbReference type="Proteomes" id="UP001055514">
    <property type="component" value="Chromosome"/>
</dbReference>
<evidence type="ECO:0000313" key="1">
    <source>
        <dbReference type="EMBL" id="USU96292.1"/>
    </source>
</evidence>
<dbReference type="EMBL" id="CP095407">
    <property type="protein sequence ID" value="USU96292.1"/>
    <property type="molecule type" value="Genomic_DNA"/>
</dbReference>
<accession>A0AAE9MB40</accession>
<dbReference type="AlphaFoldDB" id="A0AAE9MB40"/>
<reference evidence="1" key="1">
    <citation type="submission" date="2022-04" db="EMBL/GenBank/DDBJ databases">
        <title>Emergence of ST220 Acinetobacter pittii strain in bloodstream infection, which co-producing chromosomal NDM-1 and OXA-820 carbapenemases.</title>
        <authorList>
            <person name="Tian C."/>
            <person name="Xing M."/>
            <person name="Fu L."/>
            <person name="Xia D."/>
        </authorList>
    </citation>
    <scope>NUCLEOTIDE SEQUENCE</scope>
    <source>
        <strain evidence="1">TCM</strain>
    </source>
</reference>
<proteinExistence type="predicted"/>
<protein>
    <submittedName>
        <fullName evidence="1">Uncharacterized protein</fullName>
    </submittedName>
</protein>
<evidence type="ECO:0000313" key="2">
    <source>
        <dbReference type="Proteomes" id="UP001055514"/>
    </source>
</evidence>
<dbReference type="RefSeq" id="WP_228287300.1">
    <property type="nucleotide sequence ID" value="NZ_CP029610.1"/>
</dbReference>
<name>A0AAE9MB40_ACIPI</name>
<organism evidence="1 2">
    <name type="scientific">Acinetobacter pittii</name>
    <name type="common">Acinetobacter genomosp. 3</name>
    <dbReference type="NCBI Taxonomy" id="48296"/>
    <lineage>
        <taxon>Bacteria</taxon>
        <taxon>Pseudomonadati</taxon>
        <taxon>Pseudomonadota</taxon>
        <taxon>Gammaproteobacteria</taxon>
        <taxon>Moraxellales</taxon>
        <taxon>Moraxellaceae</taxon>
        <taxon>Acinetobacter</taxon>
        <taxon>Acinetobacter calcoaceticus/baumannii complex</taxon>
    </lineage>
</organism>
<sequence length="178" mass="20670">MIDLNQEIEDFDAYFFKRHGELPLDSTSEEYANKSYLKHEMFKAWKARAKAQAVPETHVLVEKSKISKWWQDADEPENFASTEEQLIALIAESEIYTDDMLVVEKHVQAQLSTQKLYCVYQITNKETGLAEIKVCKSKSEAEEILNNNAKWVAEKEADQYESMNAFFEEEERKSGAEQ</sequence>